<keyword evidence="4" id="KW-1185">Reference proteome</keyword>
<name>A0A8H6LXU1_9AGAR</name>
<feature type="compositionally biased region" description="Polar residues" evidence="2">
    <location>
        <begin position="424"/>
        <end position="450"/>
    </location>
</feature>
<dbReference type="Pfam" id="PF20414">
    <property type="entry name" value="DUF6698"/>
    <property type="match status" value="1"/>
</dbReference>
<reference evidence="3 4" key="1">
    <citation type="submission" date="2020-07" db="EMBL/GenBank/DDBJ databases">
        <title>Comparative genomics of pyrophilous fungi reveals a link between fire events and developmental genes.</title>
        <authorList>
            <consortium name="DOE Joint Genome Institute"/>
            <person name="Steindorff A.S."/>
            <person name="Carver A."/>
            <person name="Calhoun S."/>
            <person name="Stillman K."/>
            <person name="Liu H."/>
            <person name="Lipzen A."/>
            <person name="Pangilinan J."/>
            <person name="Labutti K."/>
            <person name="Bruns T.D."/>
            <person name="Grigoriev I.V."/>
        </authorList>
    </citation>
    <scope>NUCLEOTIDE SEQUENCE [LARGE SCALE GENOMIC DNA]</scope>
    <source>
        <strain evidence="3 4">CBS 144469</strain>
    </source>
</reference>
<organism evidence="3 4">
    <name type="scientific">Ephemerocybe angulata</name>
    <dbReference type="NCBI Taxonomy" id="980116"/>
    <lineage>
        <taxon>Eukaryota</taxon>
        <taxon>Fungi</taxon>
        <taxon>Dikarya</taxon>
        <taxon>Basidiomycota</taxon>
        <taxon>Agaricomycotina</taxon>
        <taxon>Agaricomycetes</taxon>
        <taxon>Agaricomycetidae</taxon>
        <taxon>Agaricales</taxon>
        <taxon>Agaricineae</taxon>
        <taxon>Psathyrellaceae</taxon>
        <taxon>Ephemerocybe</taxon>
    </lineage>
</organism>
<dbReference type="OrthoDB" id="3231188at2759"/>
<dbReference type="InterPro" id="IPR046521">
    <property type="entry name" value="DUF6698"/>
</dbReference>
<evidence type="ECO:0000313" key="3">
    <source>
        <dbReference type="EMBL" id="KAF6744587.1"/>
    </source>
</evidence>
<comment type="caution">
    <text evidence="3">The sequence shown here is derived from an EMBL/GenBank/DDBJ whole genome shotgun (WGS) entry which is preliminary data.</text>
</comment>
<keyword evidence="1" id="KW-0175">Coiled coil</keyword>
<feature type="compositionally biased region" description="Acidic residues" evidence="2">
    <location>
        <begin position="486"/>
        <end position="499"/>
    </location>
</feature>
<evidence type="ECO:0000313" key="4">
    <source>
        <dbReference type="Proteomes" id="UP000521943"/>
    </source>
</evidence>
<evidence type="ECO:0000256" key="1">
    <source>
        <dbReference type="SAM" id="Coils"/>
    </source>
</evidence>
<feature type="region of interest" description="Disordered" evidence="2">
    <location>
        <begin position="462"/>
        <end position="612"/>
    </location>
</feature>
<dbReference type="EMBL" id="JACGCI010000118">
    <property type="protein sequence ID" value="KAF6744587.1"/>
    <property type="molecule type" value="Genomic_DNA"/>
</dbReference>
<dbReference type="Proteomes" id="UP000521943">
    <property type="component" value="Unassembled WGS sequence"/>
</dbReference>
<gene>
    <name evidence="3" type="ORF">DFP72DRAFT_1078427</name>
</gene>
<dbReference type="AlphaFoldDB" id="A0A8H6LXU1"/>
<evidence type="ECO:0000256" key="2">
    <source>
        <dbReference type="SAM" id="MobiDB-lite"/>
    </source>
</evidence>
<accession>A0A8H6LXU1</accession>
<feature type="coiled-coil region" evidence="1">
    <location>
        <begin position="43"/>
        <end position="73"/>
    </location>
</feature>
<feature type="region of interest" description="Disordered" evidence="2">
    <location>
        <begin position="391"/>
        <end position="450"/>
    </location>
</feature>
<feature type="region of interest" description="Disordered" evidence="2">
    <location>
        <begin position="1"/>
        <end position="27"/>
    </location>
</feature>
<protein>
    <submittedName>
        <fullName evidence="3">Uncharacterized protein</fullName>
    </submittedName>
</protein>
<feature type="compositionally biased region" description="Polar residues" evidence="2">
    <location>
        <begin position="585"/>
        <end position="604"/>
    </location>
</feature>
<proteinExistence type="predicted"/>
<sequence>MSARTQSSVDERREDEEDAVQQILSDTQAAIRNTDTRVLQQALHNAHRALIKQQDEIRKLRQENNEEDDEEDEIDVLLPTDVKELVKVLHSAAKKYAHIYVTFWTYATPDYLTQTPRPTFDWNDAERRFATPEDSRAAITAELYTCVDEIYHNYLRLNKDPFCKLFYSYASQHRSNTANRVRGSAMAILSPLSALFDAERTKMIDEGRWPQDPKHQGRYLFSAQLFSREFNRKECPILLKLLGYDESRRVTEATKGKRYSRWAPIIYENGVVEPGKEFRNPVLLRLAWVIIYGPKAVDGDRVNCRLRQTSAYAGEDLMATPGLIALVALLCRWLLCEDTEFTNDSVGNRTGIDWPSDFNSYKKYFITMADTPVVQDLYKLWNTRVFPNHAGAQTQDSNTHENSELEAVPESLDESDDEYFRRVQQATDRANEPETPSYTSIDSQLSHRNAQPNPEFEFEVLSGEGRQAREPSFSSFNMSRSGDPDKDNDDEDDEDDEDGPPGGPILPDNLTTRPSLRRNQPAFGAVPARPRPQPLPPFRRELSQPAARLTPPLAGVNGNGVGGRAMSQPLAERRPSPAPTEDSDSPLSSRSTPAGAAQTLNTARITGPVEQA</sequence>
<feature type="compositionally biased region" description="Polar residues" evidence="2">
    <location>
        <begin position="509"/>
        <end position="518"/>
    </location>
</feature>